<gene>
    <name evidence="1" type="ORF">SAMN02745664_12321</name>
</gene>
<keyword evidence="2" id="KW-1185">Reference proteome</keyword>
<dbReference type="InterPro" id="IPR010064">
    <property type="entry name" value="HK97-gp10_tail"/>
</dbReference>
<accession>A0A1N7G4F6</accession>
<evidence type="ECO:0000313" key="2">
    <source>
        <dbReference type="Proteomes" id="UP000187495"/>
    </source>
</evidence>
<dbReference type="RefSeq" id="WP_076556116.1">
    <property type="nucleotide sequence ID" value="NZ_FTNU01000023.1"/>
</dbReference>
<reference evidence="2" key="1">
    <citation type="submission" date="2017-01" db="EMBL/GenBank/DDBJ databases">
        <authorList>
            <person name="Varghese N."/>
            <person name="Submissions S."/>
        </authorList>
    </citation>
    <scope>NUCLEOTIDE SEQUENCE [LARGE SCALE GENOMIC DNA]</scope>
    <source>
        <strain evidence="2">DSM 21768</strain>
    </source>
</reference>
<sequence>MKLSVKVEGLDELDKKLGNLRKDLRGKSLYNSLMVASTPMYKQAKRQAPASDAAYRRYMSSGQGEATFRFSKNGKKLKGKRQRAKRGEGKFVIQQAGLLKKNIRRGRLNKNSTNKNRAAIGIGVNVSGKTGSSAFYWHMVEYGTKYHQAQPFLRPAFENNKEQAVERFKQQLDKNIKKATGG</sequence>
<organism evidence="1 2">
    <name type="scientific">Moraxella cuniculi DSM 21768</name>
    <dbReference type="NCBI Taxonomy" id="1122245"/>
    <lineage>
        <taxon>Bacteria</taxon>
        <taxon>Pseudomonadati</taxon>
        <taxon>Pseudomonadota</taxon>
        <taxon>Gammaproteobacteria</taxon>
        <taxon>Moraxellales</taxon>
        <taxon>Moraxellaceae</taxon>
        <taxon>Moraxella</taxon>
    </lineage>
</organism>
<dbReference type="STRING" id="34061.B0189_09690"/>
<dbReference type="NCBIfam" id="TIGR01725">
    <property type="entry name" value="phge_HK97_gp10"/>
    <property type="match status" value="1"/>
</dbReference>
<dbReference type="EMBL" id="FTNU01000023">
    <property type="protein sequence ID" value="SIS07428.1"/>
    <property type="molecule type" value="Genomic_DNA"/>
</dbReference>
<name>A0A1N7G4F6_9GAMM</name>
<protein>
    <submittedName>
        <fullName evidence="1">Phage protein, HK97 gp10 family</fullName>
    </submittedName>
</protein>
<evidence type="ECO:0000313" key="1">
    <source>
        <dbReference type="EMBL" id="SIS07428.1"/>
    </source>
</evidence>
<dbReference type="Proteomes" id="UP000187495">
    <property type="component" value="Unassembled WGS sequence"/>
</dbReference>
<dbReference type="AlphaFoldDB" id="A0A1N7G4F6"/>
<proteinExistence type="predicted"/>